<reference evidence="1 2" key="1">
    <citation type="submission" date="2018-03" db="EMBL/GenBank/DDBJ databases">
        <title>Genomic Encyclopedia of Archaeal and Bacterial Type Strains, Phase II (KMG-II): from individual species to whole genera.</title>
        <authorList>
            <person name="Goeker M."/>
        </authorList>
    </citation>
    <scope>NUCLEOTIDE SEQUENCE [LARGE SCALE GENOMIC DNA]</scope>
    <source>
        <strain evidence="1 2">DSM 44889</strain>
    </source>
</reference>
<proteinExistence type="predicted"/>
<sequence length="93" mass="10043">MPTVRRRGNAADGAAADYLRSAVAAPVERRAVVVVLDGTAVEAPSLRGDGRWVVLVRTAGIHVEVRGTGEVPNDLRLERLRDLNTYPSALRLL</sequence>
<dbReference type="Proteomes" id="UP000245469">
    <property type="component" value="Unassembled WGS sequence"/>
</dbReference>
<protein>
    <submittedName>
        <fullName evidence="1">Uncharacterized protein</fullName>
    </submittedName>
</protein>
<evidence type="ECO:0000313" key="2">
    <source>
        <dbReference type="Proteomes" id="UP000245469"/>
    </source>
</evidence>
<gene>
    <name evidence="1" type="ORF">BXY45_105159</name>
</gene>
<evidence type="ECO:0000313" key="1">
    <source>
        <dbReference type="EMBL" id="PWJ54950.1"/>
    </source>
</evidence>
<dbReference type="EMBL" id="QGDQ01000005">
    <property type="protein sequence ID" value="PWJ54950.1"/>
    <property type="molecule type" value="Genomic_DNA"/>
</dbReference>
<name>A0A316ADA5_9ACTN</name>
<organism evidence="1 2">
    <name type="scientific">Quadrisphaera granulorum</name>
    <dbReference type="NCBI Taxonomy" id="317664"/>
    <lineage>
        <taxon>Bacteria</taxon>
        <taxon>Bacillati</taxon>
        <taxon>Actinomycetota</taxon>
        <taxon>Actinomycetes</taxon>
        <taxon>Kineosporiales</taxon>
        <taxon>Kineosporiaceae</taxon>
        <taxon>Quadrisphaera</taxon>
    </lineage>
</organism>
<dbReference type="AlphaFoldDB" id="A0A316ADA5"/>
<comment type="caution">
    <text evidence="1">The sequence shown here is derived from an EMBL/GenBank/DDBJ whole genome shotgun (WGS) entry which is preliminary data.</text>
</comment>
<accession>A0A316ADA5</accession>
<keyword evidence="2" id="KW-1185">Reference proteome</keyword>